<evidence type="ECO:0008006" key="3">
    <source>
        <dbReference type="Google" id="ProtNLM"/>
    </source>
</evidence>
<sequence>MAGRLVHRVTPKDIGRRATVRVQLSDGRFRDIVGVLESWEDGVIQVRRRDDTVARVIEKEIVASKIVPQQPPRRRTGL</sequence>
<evidence type="ECO:0000313" key="2">
    <source>
        <dbReference type="Proteomes" id="UP001500908"/>
    </source>
</evidence>
<dbReference type="EMBL" id="BAABDD010000008">
    <property type="protein sequence ID" value="GAA3741315.1"/>
    <property type="molecule type" value="Genomic_DNA"/>
</dbReference>
<gene>
    <name evidence="1" type="ORF">GCM10022402_21390</name>
</gene>
<evidence type="ECO:0000313" key="1">
    <source>
        <dbReference type="EMBL" id="GAA3741315.1"/>
    </source>
</evidence>
<organism evidence="1 2">
    <name type="scientific">Salinactinospora qingdaonensis</name>
    <dbReference type="NCBI Taxonomy" id="702744"/>
    <lineage>
        <taxon>Bacteria</taxon>
        <taxon>Bacillati</taxon>
        <taxon>Actinomycetota</taxon>
        <taxon>Actinomycetes</taxon>
        <taxon>Streptosporangiales</taxon>
        <taxon>Nocardiopsidaceae</taxon>
        <taxon>Salinactinospora</taxon>
    </lineage>
</organism>
<keyword evidence="2" id="KW-1185">Reference proteome</keyword>
<dbReference type="Proteomes" id="UP001500908">
    <property type="component" value="Unassembled WGS sequence"/>
</dbReference>
<comment type="caution">
    <text evidence="1">The sequence shown here is derived from an EMBL/GenBank/DDBJ whole genome shotgun (WGS) entry which is preliminary data.</text>
</comment>
<protein>
    <recommendedName>
        <fullName evidence="3">Ferrous iron transport protein A</fullName>
    </recommendedName>
</protein>
<reference evidence="2" key="1">
    <citation type="journal article" date="2019" name="Int. J. Syst. Evol. Microbiol.">
        <title>The Global Catalogue of Microorganisms (GCM) 10K type strain sequencing project: providing services to taxonomists for standard genome sequencing and annotation.</title>
        <authorList>
            <consortium name="The Broad Institute Genomics Platform"/>
            <consortium name="The Broad Institute Genome Sequencing Center for Infectious Disease"/>
            <person name="Wu L."/>
            <person name="Ma J."/>
        </authorList>
    </citation>
    <scope>NUCLEOTIDE SEQUENCE [LARGE SCALE GENOMIC DNA]</scope>
    <source>
        <strain evidence="2">JCM 17137</strain>
    </source>
</reference>
<proteinExistence type="predicted"/>
<accession>A0ABP7FJZ6</accession>
<name>A0ABP7FJZ6_9ACTN</name>